<sequence>SSVFHIVNFRARDAELKSEFQSVALELFSISRNFNLVKSFSHIMNSIPGLDMIDAAGDGHQPPNISDNSFPIPVNIGNMRTEGDFKYTTIYRLKAPITLCKGNDLQYKREITLVVYNETQDPDDELADILHELQIISELDHNNVLKFYETIAGNTLLDVAFVFEPHGGLMSEIISQKIEKLYEPSVIKNIMRELFTALGYLHKNRIIHRDIQPENIMFASTGVLKIWNFRSARRFGQKPRKVKVNEFRYQSVELLMQSEKYDESVDIWSANCIFTQLWLKKHFCPEHGREKVLEGIFKLLGFPKKDIWDEFFTFPGVNDLMVFNRILRYNIIDAYFKMYCDRVVSPNAMDLIHRCFRYNPKTRPKAEYCLLHPYFIEEPRACPVEEIVTLLDHASICDQLRAMKDKKSV</sequence>
<keyword evidence="3" id="KW-0547">Nucleotide-binding</keyword>
<dbReference type="InterPro" id="IPR011009">
    <property type="entry name" value="Kinase-like_dom_sf"/>
</dbReference>
<dbReference type="SMART" id="SM00220">
    <property type="entry name" value="S_TKc"/>
    <property type="match status" value="1"/>
</dbReference>
<keyword evidence="1" id="KW-0723">Serine/threonine-protein kinase</keyword>
<evidence type="ECO:0000313" key="8">
    <source>
        <dbReference type="Proteomes" id="UP001497382"/>
    </source>
</evidence>
<dbReference type="Proteomes" id="UP001497382">
    <property type="component" value="Unassembled WGS sequence"/>
</dbReference>
<dbReference type="PANTHER" id="PTHR24056">
    <property type="entry name" value="CELL DIVISION PROTEIN KINASE"/>
    <property type="match status" value="1"/>
</dbReference>
<dbReference type="Gene3D" id="3.30.200.20">
    <property type="entry name" value="Phosphorylase Kinase, domain 1"/>
    <property type="match status" value="1"/>
</dbReference>
<dbReference type="GO" id="GO:0005634">
    <property type="term" value="C:nucleus"/>
    <property type="evidence" value="ECO:0007669"/>
    <property type="project" value="TreeGrafter"/>
</dbReference>
<dbReference type="Gene3D" id="1.10.510.10">
    <property type="entry name" value="Transferase(Phosphotransferase) domain 1"/>
    <property type="match status" value="1"/>
</dbReference>
<proteinExistence type="predicted"/>
<name>A0AAV2A4X5_9ARAC</name>
<evidence type="ECO:0000256" key="4">
    <source>
        <dbReference type="ARBA" id="ARBA00022777"/>
    </source>
</evidence>
<dbReference type="EMBL" id="CAXIEN010000118">
    <property type="protein sequence ID" value="CAL1279085.1"/>
    <property type="molecule type" value="Genomic_DNA"/>
</dbReference>
<evidence type="ECO:0000256" key="2">
    <source>
        <dbReference type="ARBA" id="ARBA00022679"/>
    </source>
</evidence>
<evidence type="ECO:0000259" key="6">
    <source>
        <dbReference type="PROSITE" id="PS50011"/>
    </source>
</evidence>
<keyword evidence="8" id="KW-1185">Reference proteome</keyword>
<keyword evidence="2" id="KW-0808">Transferase</keyword>
<organism evidence="7 8">
    <name type="scientific">Larinioides sclopetarius</name>
    <dbReference type="NCBI Taxonomy" id="280406"/>
    <lineage>
        <taxon>Eukaryota</taxon>
        <taxon>Metazoa</taxon>
        <taxon>Ecdysozoa</taxon>
        <taxon>Arthropoda</taxon>
        <taxon>Chelicerata</taxon>
        <taxon>Arachnida</taxon>
        <taxon>Araneae</taxon>
        <taxon>Araneomorphae</taxon>
        <taxon>Entelegynae</taxon>
        <taxon>Araneoidea</taxon>
        <taxon>Araneidae</taxon>
        <taxon>Larinioides</taxon>
    </lineage>
</organism>
<evidence type="ECO:0000313" key="7">
    <source>
        <dbReference type="EMBL" id="CAL1279085.1"/>
    </source>
</evidence>
<dbReference type="SUPFAM" id="SSF56112">
    <property type="entry name" value="Protein kinase-like (PK-like)"/>
    <property type="match status" value="1"/>
</dbReference>
<dbReference type="GO" id="GO:0005524">
    <property type="term" value="F:ATP binding"/>
    <property type="evidence" value="ECO:0007669"/>
    <property type="project" value="UniProtKB-KW"/>
</dbReference>
<accession>A0AAV2A4X5</accession>
<keyword evidence="5" id="KW-0067">ATP-binding</keyword>
<dbReference type="AlphaFoldDB" id="A0AAV2A4X5"/>
<dbReference type="Pfam" id="PF00069">
    <property type="entry name" value="Pkinase"/>
    <property type="match status" value="1"/>
</dbReference>
<reference evidence="7 8" key="1">
    <citation type="submission" date="2024-04" db="EMBL/GenBank/DDBJ databases">
        <authorList>
            <person name="Rising A."/>
            <person name="Reimegard J."/>
            <person name="Sonavane S."/>
            <person name="Akerstrom W."/>
            <person name="Nylinder S."/>
            <person name="Hedman E."/>
            <person name="Kallberg Y."/>
        </authorList>
    </citation>
    <scope>NUCLEOTIDE SEQUENCE [LARGE SCALE GENOMIC DNA]</scope>
</reference>
<dbReference type="PANTHER" id="PTHR24056:SF508">
    <property type="entry name" value="CYCLIN-DEPENDENT KINASE 10"/>
    <property type="match status" value="1"/>
</dbReference>
<dbReference type="InterPro" id="IPR000719">
    <property type="entry name" value="Prot_kinase_dom"/>
</dbReference>
<evidence type="ECO:0000256" key="5">
    <source>
        <dbReference type="ARBA" id="ARBA00022840"/>
    </source>
</evidence>
<evidence type="ECO:0000256" key="3">
    <source>
        <dbReference type="ARBA" id="ARBA00022741"/>
    </source>
</evidence>
<dbReference type="GO" id="GO:0007346">
    <property type="term" value="P:regulation of mitotic cell cycle"/>
    <property type="evidence" value="ECO:0007669"/>
    <property type="project" value="TreeGrafter"/>
</dbReference>
<feature type="domain" description="Protein kinase" evidence="6">
    <location>
        <begin position="76"/>
        <end position="375"/>
    </location>
</feature>
<gene>
    <name evidence="7" type="ORF">LARSCL_LOCUS10141</name>
</gene>
<feature type="non-terminal residue" evidence="7">
    <location>
        <position position="1"/>
    </location>
</feature>
<dbReference type="InterPro" id="IPR050108">
    <property type="entry name" value="CDK"/>
</dbReference>
<comment type="caution">
    <text evidence="7">The sequence shown here is derived from an EMBL/GenBank/DDBJ whole genome shotgun (WGS) entry which is preliminary data.</text>
</comment>
<keyword evidence="4" id="KW-0418">Kinase</keyword>
<protein>
    <recommendedName>
        <fullName evidence="6">Protein kinase domain-containing protein</fullName>
    </recommendedName>
</protein>
<dbReference type="GO" id="GO:0004674">
    <property type="term" value="F:protein serine/threonine kinase activity"/>
    <property type="evidence" value="ECO:0007669"/>
    <property type="project" value="UniProtKB-KW"/>
</dbReference>
<dbReference type="PROSITE" id="PS50011">
    <property type="entry name" value="PROTEIN_KINASE_DOM"/>
    <property type="match status" value="1"/>
</dbReference>
<evidence type="ECO:0000256" key="1">
    <source>
        <dbReference type="ARBA" id="ARBA00022527"/>
    </source>
</evidence>